<dbReference type="InterPro" id="IPR000172">
    <property type="entry name" value="GMC_OxRdtase_N"/>
</dbReference>
<dbReference type="Pfam" id="PF00732">
    <property type="entry name" value="GMC_oxred_N"/>
    <property type="match status" value="1"/>
</dbReference>
<feature type="active site" description="Proton acceptor" evidence="2">
    <location>
        <position position="590"/>
    </location>
</feature>
<organism evidence="8 9">
    <name type="scientific">Pyrocoelia pectoralis</name>
    <dbReference type="NCBI Taxonomy" id="417401"/>
    <lineage>
        <taxon>Eukaryota</taxon>
        <taxon>Metazoa</taxon>
        <taxon>Ecdysozoa</taxon>
        <taxon>Arthropoda</taxon>
        <taxon>Hexapoda</taxon>
        <taxon>Insecta</taxon>
        <taxon>Pterygota</taxon>
        <taxon>Neoptera</taxon>
        <taxon>Endopterygota</taxon>
        <taxon>Coleoptera</taxon>
        <taxon>Polyphaga</taxon>
        <taxon>Elateriformia</taxon>
        <taxon>Elateroidea</taxon>
        <taxon>Lampyridae</taxon>
        <taxon>Lampyrinae</taxon>
        <taxon>Pyrocoelia</taxon>
    </lineage>
</organism>
<dbReference type="Gene3D" id="3.50.50.60">
    <property type="entry name" value="FAD/NAD(P)-binding domain"/>
    <property type="match status" value="1"/>
</dbReference>
<protein>
    <recommendedName>
        <fullName evidence="6 7">Glucose-methanol-choline oxidoreductase N-terminal domain-containing protein</fullName>
    </recommendedName>
</protein>
<dbReference type="InterPro" id="IPR007867">
    <property type="entry name" value="GMC_OxRtase_C"/>
</dbReference>
<evidence type="ECO:0000256" key="5">
    <source>
        <dbReference type="SAM" id="SignalP"/>
    </source>
</evidence>
<evidence type="ECO:0000259" key="6">
    <source>
        <dbReference type="PROSITE" id="PS00623"/>
    </source>
</evidence>
<dbReference type="GO" id="GO:0016614">
    <property type="term" value="F:oxidoreductase activity, acting on CH-OH group of donors"/>
    <property type="evidence" value="ECO:0007669"/>
    <property type="project" value="InterPro"/>
</dbReference>
<sequence>MLKIIIYILTTFYSADCYSEHLKYYVNLFKKESSQAYQEPYPKNAYQHIPKTKEYADYGTFDHIVVGAGSAGAVIANRLTENATRKVLLLEAGEHATNFTDIPGAMSYLCGLENNWNYKSTPQKTACLGLKNQQCAVHRGKGIGGSSMINGLLYVRGHRRDYDNWYAQGNSGWSYNDVLPYFKKFENFPTGDSEYRGKDGYLNIMEWRETNPQSEAFLEANKILGMKEVDYNAKEQLGYARTQLNVRNGKRESTGNAFLIPIMNRHNLEILTGSYVIKVLINENKKAFGVLFTRNGKVFVAKSRRDIIISAGAIGSPQLLMLSGIGPKSHLESLDIQVRQDLPVGEHLEDHPCFAYLDFTTNYTEPESSIEENLQKYFNGNGPLTNPQNVQVITFYKSKYERIQDYPDLEIFMTPSINSNEITHKFCGLGDEATNTILKDYDPQSTFTLVGMLSRPKSVGKFRLKSANPFEYPLIDPMYLSDLNGEDIDTLYEGIQFILKLTETPPFQRLNTKLRYAPLPACQIHNYLSREYWHCFLRQLVFGDFHLIGTCKMGRHPSQGAVVDPELKVFGIKNLRVADASIMPSIISGHTNAPSIMIGEKAADLVKQST</sequence>
<dbReference type="AlphaFoldDB" id="A0AAN7ZLZ1"/>
<dbReference type="PROSITE" id="PS00624">
    <property type="entry name" value="GMC_OXRED_2"/>
    <property type="match status" value="1"/>
</dbReference>
<dbReference type="PANTHER" id="PTHR11552:SF158">
    <property type="entry name" value="GH23626P-RELATED"/>
    <property type="match status" value="1"/>
</dbReference>
<feature type="signal peptide" evidence="5">
    <location>
        <begin position="1"/>
        <end position="17"/>
    </location>
</feature>
<evidence type="ECO:0000259" key="7">
    <source>
        <dbReference type="PROSITE" id="PS00624"/>
    </source>
</evidence>
<dbReference type="GO" id="GO:0050660">
    <property type="term" value="F:flavin adenine dinucleotide binding"/>
    <property type="evidence" value="ECO:0007669"/>
    <property type="project" value="InterPro"/>
</dbReference>
<dbReference type="Pfam" id="PF05199">
    <property type="entry name" value="GMC_oxred_C"/>
    <property type="match status" value="1"/>
</dbReference>
<evidence type="ECO:0000256" key="1">
    <source>
        <dbReference type="ARBA" id="ARBA00010790"/>
    </source>
</evidence>
<keyword evidence="4" id="KW-0285">Flavoprotein</keyword>
<dbReference type="PIRSF" id="PIRSF000137">
    <property type="entry name" value="Alcohol_oxidase"/>
    <property type="match status" value="1"/>
</dbReference>
<dbReference type="PROSITE" id="PS00623">
    <property type="entry name" value="GMC_OXRED_1"/>
    <property type="match status" value="1"/>
</dbReference>
<feature type="domain" description="Glucose-methanol-choline oxidoreductase N-terminal" evidence="7">
    <location>
        <begin position="312"/>
        <end position="326"/>
    </location>
</feature>
<reference evidence="8 9" key="1">
    <citation type="journal article" date="2024" name="Insects">
        <title>An Improved Chromosome-Level Genome Assembly of the Firefly Pyrocoelia pectoralis.</title>
        <authorList>
            <person name="Fu X."/>
            <person name="Meyer-Rochow V.B."/>
            <person name="Ballantyne L."/>
            <person name="Zhu X."/>
        </authorList>
    </citation>
    <scope>NUCLEOTIDE SEQUENCE [LARGE SCALE GENOMIC DNA]</scope>
    <source>
        <strain evidence="8">XCY_ONT2</strain>
    </source>
</reference>
<dbReference type="Proteomes" id="UP001329430">
    <property type="component" value="Chromosome 5"/>
</dbReference>
<comment type="caution">
    <text evidence="8">The sequence shown here is derived from an EMBL/GenBank/DDBJ whole genome shotgun (WGS) entry which is preliminary data.</text>
</comment>
<gene>
    <name evidence="8" type="ORF">RI129_007923</name>
</gene>
<evidence type="ECO:0000256" key="2">
    <source>
        <dbReference type="PIRSR" id="PIRSR000137-1"/>
    </source>
</evidence>
<keyword evidence="5" id="KW-0732">Signal</keyword>
<comment type="cofactor">
    <cofactor evidence="3">
        <name>FAD</name>
        <dbReference type="ChEBI" id="CHEBI:57692"/>
    </cofactor>
</comment>
<accession>A0AAN7ZLZ1</accession>
<evidence type="ECO:0000313" key="9">
    <source>
        <dbReference type="Proteomes" id="UP001329430"/>
    </source>
</evidence>
<dbReference type="InterPro" id="IPR036188">
    <property type="entry name" value="FAD/NAD-bd_sf"/>
</dbReference>
<feature type="binding site" evidence="3">
    <location>
        <position position="276"/>
    </location>
    <ligand>
        <name>FAD</name>
        <dbReference type="ChEBI" id="CHEBI:57692"/>
    </ligand>
</feature>
<evidence type="ECO:0000313" key="8">
    <source>
        <dbReference type="EMBL" id="KAK5644078.1"/>
    </source>
</evidence>
<name>A0AAN7ZLZ1_9COLE</name>
<dbReference type="Gene3D" id="3.30.560.10">
    <property type="entry name" value="Glucose Oxidase, domain 3"/>
    <property type="match status" value="1"/>
</dbReference>
<keyword evidence="3 4" id="KW-0274">FAD</keyword>
<feature type="domain" description="Glucose-methanol-choline oxidoreductase N-terminal" evidence="6">
    <location>
        <begin position="140"/>
        <end position="163"/>
    </location>
</feature>
<feature type="chain" id="PRO_5043010673" description="Glucose-methanol-choline oxidoreductase N-terminal domain-containing protein" evidence="5">
    <location>
        <begin position="18"/>
        <end position="610"/>
    </location>
</feature>
<dbReference type="InterPro" id="IPR012132">
    <property type="entry name" value="GMC_OxRdtase"/>
</dbReference>
<dbReference type="EMBL" id="JAVRBK010000005">
    <property type="protein sequence ID" value="KAK5644078.1"/>
    <property type="molecule type" value="Genomic_DNA"/>
</dbReference>
<evidence type="ECO:0000256" key="4">
    <source>
        <dbReference type="RuleBase" id="RU003968"/>
    </source>
</evidence>
<dbReference type="SUPFAM" id="SSF51905">
    <property type="entry name" value="FAD/NAD(P)-binding domain"/>
    <property type="match status" value="1"/>
</dbReference>
<evidence type="ECO:0000256" key="3">
    <source>
        <dbReference type="PIRSR" id="PIRSR000137-2"/>
    </source>
</evidence>
<comment type="similarity">
    <text evidence="1 4">Belongs to the GMC oxidoreductase family.</text>
</comment>
<feature type="active site" description="Proton donor" evidence="2">
    <location>
        <position position="546"/>
    </location>
</feature>
<dbReference type="SUPFAM" id="SSF54373">
    <property type="entry name" value="FAD-linked reductases, C-terminal domain"/>
    <property type="match status" value="1"/>
</dbReference>
<keyword evidence="9" id="KW-1185">Reference proteome</keyword>
<proteinExistence type="inferred from homology"/>
<dbReference type="PANTHER" id="PTHR11552">
    <property type="entry name" value="GLUCOSE-METHANOL-CHOLINE GMC OXIDOREDUCTASE"/>
    <property type="match status" value="1"/>
</dbReference>